<feature type="domain" description="NlpC/P60" evidence="5">
    <location>
        <begin position="74"/>
        <end position="135"/>
    </location>
</feature>
<dbReference type="Proteomes" id="UP000229056">
    <property type="component" value="Unassembled WGS sequence"/>
</dbReference>
<keyword evidence="3" id="KW-0378">Hydrolase</keyword>
<evidence type="ECO:0000256" key="4">
    <source>
        <dbReference type="ARBA" id="ARBA00022807"/>
    </source>
</evidence>
<comment type="similarity">
    <text evidence="1">Belongs to the peptidase C40 family.</text>
</comment>
<dbReference type="InterPro" id="IPR000064">
    <property type="entry name" value="NLP_P60_dom"/>
</dbReference>
<dbReference type="AlphaFoldDB" id="A0A2H0W4T1"/>
<reference evidence="7" key="1">
    <citation type="submission" date="2017-09" db="EMBL/GenBank/DDBJ databases">
        <title>Depth-based differentiation of microbial function through sediment-hosted aquifers and enrichment of novel symbionts in the deep terrestrial subsurface.</title>
        <authorList>
            <person name="Probst A.J."/>
            <person name="Ladd B."/>
            <person name="Jarett J.K."/>
            <person name="Geller-Mcgrath D.E."/>
            <person name="Sieber C.M.K."/>
            <person name="Emerson J.B."/>
            <person name="Anantharaman K."/>
            <person name="Thomas B.C."/>
            <person name="Malmstrom R."/>
            <person name="Stieglmeier M."/>
            <person name="Klingl A."/>
            <person name="Woyke T."/>
            <person name="Ryan C.M."/>
            <person name="Banfield J.F."/>
        </authorList>
    </citation>
    <scope>NUCLEOTIDE SEQUENCE [LARGE SCALE GENOMIC DNA]</scope>
</reference>
<organism evidence="6 7">
    <name type="scientific">Candidatus Buchananbacteria bacterium CG10_big_fil_rev_8_21_14_0_10_33_19</name>
    <dbReference type="NCBI Taxonomy" id="1974525"/>
    <lineage>
        <taxon>Bacteria</taxon>
        <taxon>Candidatus Buchananiibacteriota</taxon>
    </lineage>
</organism>
<dbReference type="SUPFAM" id="SSF54001">
    <property type="entry name" value="Cysteine proteinases"/>
    <property type="match status" value="1"/>
</dbReference>
<protein>
    <recommendedName>
        <fullName evidence="5">NlpC/P60 domain-containing protein</fullName>
    </recommendedName>
</protein>
<dbReference type="EMBL" id="PEZY01000005">
    <property type="protein sequence ID" value="PIS06363.1"/>
    <property type="molecule type" value="Genomic_DNA"/>
</dbReference>
<evidence type="ECO:0000313" key="7">
    <source>
        <dbReference type="Proteomes" id="UP000229056"/>
    </source>
</evidence>
<dbReference type="Pfam" id="PF00877">
    <property type="entry name" value="NLPC_P60"/>
    <property type="match status" value="1"/>
</dbReference>
<name>A0A2H0W4T1_9BACT</name>
<evidence type="ECO:0000256" key="2">
    <source>
        <dbReference type="ARBA" id="ARBA00022670"/>
    </source>
</evidence>
<evidence type="ECO:0000256" key="3">
    <source>
        <dbReference type="ARBA" id="ARBA00022801"/>
    </source>
</evidence>
<dbReference type="GO" id="GO:0008234">
    <property type="term" value="F:cysteine-type peptidase activity"/>
    <property type="evidence" value="ECO:0007669"/>
    <property type="project" value="UniProtKB-KW"/>
</dbReference>
<proteinExistence type="inferred from homology"/>
<evidence type="ECO:0000256" key="1">
    <source>
        <dbReference type="ARBA" id="ARBA00007074"/>
    </source>
</evidence>
<evidence type="ECO:0000259" key="5">
    <source>
        <dbReference type="Pfam" id="PF00877"/>
    </source>
</evidence>
<keyword evidence="4" id="KW-0788">Thiol protease</keyword>
<sequence>MVSIKLLKKDNYLAMIKNSLNSRAYSDIFITNNNHKKNITKNGSLSCAYFVSSILKIFNLIDDLHLTVAGTISELKSKNYQSITKNKILPGDIIVWSEKNKHEHIGFYIGNSQAISNSSKLKKIKKHHYTFNKQRVIEKIFRPKL</sequence>
<gene>
    <name evidence="6" type="ORF">COT80_02240</name>
</gene>
<keyword evidence="2" id="KW-0645">Protease</keyword>
<dbReference type="InterPro" id="IPR038765">
    <property type="entry name" value="Papain-like_cys_pep_sf"/>
</dbReference>
<dbReference type="Gene3D" id="3.90.1720.10">
    <property type="entry name" value="endopeptidase domain like (from Nostoc punctiforme)"/>
    <property type="match status" value="1"/>
</dbReference>
<evidence type="ECO:0000313" key="6">
    <source>
        <dbReference type="EMBL" id="PIS06363.1"/>
    </source>
</evidence>
<comment type="caution">
    <text evidence="6">The sequence shown here is derived from an EMBL/GenBank/DDBJ whole genome shotgun (WGS) entry which is preliminary data.</text>
</comment>
<accession>A0A2H0W4T1</accession>
<dbReference type="GO" id="GO:0006508">
    <property type="term" value="P:proteolysis"/>
    <property type="evidence" value="ECO:0007669"/>
    <property type="project" value="UniProtKB-KW"/>
</dbReference>